<feature type="compositionally biased region" description="Low complexity" evidence="1">
    <location>
        <begin position="1"/>
        <end position="16"/>
    </location>
</feature>
<organism evidence="3 5">
    <name type="scientific">Streptomyces gougerotii</name>
    <dbReference type="NCBI Taxonomy" id="53448"/>
    <lineage>
        <taxon>Bacteria</taxon>
        <taxon>Bacillati</taxon>
        <taxon>Actinomycetota</taxon>
        <taxon>Actinomycetes</taxon>
        <taxon>Kitasatosporales</taxon>
        <taxon>Streptomycetaceae</taxon>
        <taxon>Streptomyces</taxon>
        <taxon>Streptomyces diastaticus group</taxon>
    </lineage>
</organism>
<evidence type="ECO:0000256" key="1">
    <source>
        <dbReference type="SAM" id="MobiDB-lite"/>
    </source>
</evidence>
<dbReference type="EMBL" id="BLLO01000008">
    <property type="protein sequence ID" value="GFH75768.1"/>
    <property type="molecule type" value="Genomic_DNA"/>
</dbReference>
<comment type="caution">
    <text evidence="3">The sequence shown here is derived from an EMBL/GenBank/DDBJ whole genome shotgun (WGS) entry which is preliminary data.</text>
</comment>
<dbReference type="AlphaFoldDB" id="A0A8H9HIU8"/>
<gene>
    <name evidence="3" type="ORF">GCM10010227_10030</name>
    <name evidence="2" type="ORF">Sgou_04380</name>
</gene>
<accession>A0A8H9HIU8</accession>
<reference evidence="3" key="1">
    <citation type="journal article" date="2014" name="Int. J. Syst. Evol. Microbiol.">
        <title>Complete genome sequence of Corynebacterium casei LMG S-19264T (=DSM 44701T), isolated from a smear-ripened cheese.</title>
        <authorList>
            <consortium name="US DOE Joint Genome Institute (JGI-PGF)"/>
            <person name="Walter F."/>
            <person name="Albersmeier A."/>
            <person name="Kalinowski J."/>
            <person name="Ruckert C."/>
        </authorList>
    </citation>
    <scope>NUCLEOTIDE SEQUENCE</scope>
    <source>
        <strain evidence="3">JCM 4136</strain>
    </source>
</reference>
<reference evidence="3" key="3">
    <citation type="submission" date="2020-09" db="EMBL/GenBank/DDBJ databases">
        <authorList>
            <person name="Sun Q."/>
            <person name="Ohkuma M."/>
        </authorList>
    </citation>
    <scope>NUCLEOTIDE SEQUENCE</scope>
    <source>
        <strain evidence="3">JCM 4136</strain>
    </source>
</reference>
<dbReference type="Proteomes" id="UP000480804">
    <property type="component" value="Unassembled WGS sequence"/>
</dbReference>
<proteinExistence type="predicted"/>
<sequence>MRPEPAAAARGPGSARRPYRPERAGRERPADDGLPRWERPLLDATTVTVGDRSHTGPQIARGFGRPVLVRHARGQAGVAGQEAEGERYEADGQWHWRDRWVARGAGGAWGLPRE</sequence>
<evidence type="ECO:0000313" key="5">
    <source>
        <dbReference type="Proteomes" id="UP000660975"/>
    </source>
</evidence>
<reference evidence="2 4" key="2">
    <citation type="submission" date="2020-02" db="EMBL/GenBank/DDBJ databases">
        <title>Whole genome shotgun sequence of Streptomyces gougerotii NBRC 13043.</title>
        <authorList>
            <person name="Ichikawa N."/>
            <person name="Komaki H."/>
            <person name="Tamura T."/>
        </authorList>
    </citation>
    <scope>NUCLEOTIDE SEQUENCE [LARGE SCALE GENOMIC DNA]</scope>
    <source>
        <strain evidence="2 4">NBRC 13043</strain>
    </source>
</reference>
<keyword evidence="4" id="KW-1185">Reference proteome</keyword>
<evidence type="ECO:0000313" key="2">
    <source>
        <dbReference type="EMBL" id="GFH75768.1"/>
    </source>
</evidence>
<feature type="region of interest" description="Disordered" evidence="1">
    <location>
        <begin position="1"/>
        <end position="38"/>
    </location>
</feature>
<dbReference type="EMBL" id="BMSC01000002">
    <property type="protein sequence ID" value="GGU58798.1"/>
    <property type="molecule type" value="Genomic_DNA"/>
</dbReference>
<feature type="compositionally biased region" description="Basic and acidic residues" evidence="1">
    <location>
        <begin position="19"/>
        <end position="38"/>
    </location>
</feature>
<evidence type="ECO:0000313" key="4">
    <source>
        <dbReference type="Proteomes" id="UP000480804"/>
    </source>
</evidence>
<name>A0A8H9HIU8_9ACTN</name>
<evidence type="ECO:0000313" key="3">
    <source>
        <dbReference type="EMBL" id="GGU58798.1"/>
    </source>
</evidence>
<dbReference type="Proteomes" id="UP000660975">
    <property type="component" value="Unassembled WGS sequence"/>
</dbReference>
<protein>
    <submittedName>
        <fullName evidence="3">Uncharacterized protein</fullName>
    </submittedName>
</protein>